<evidence type="ECO:0000313" key="1">
    <source>
        <dbReference type="EMBL" id="RNA32694.1"/>
    </source>
</evidence>
<comment type="caution">
    <text evidence="1">The sequence shown here is derived from an EMBL/GenBank/DDBJ whole genome shotgun (WGS) entry which is preliminary data.</text>
</comment>
<keyword evidence="2" id="KW-1185">Reference proteome</keyword>
<dbReference type="EMBL" id="REGN01001760">
    <property type="protein sequence ID" value="RNA32694.1"/>
    <property type="molecule type" value="Genomic_DNA"/>
</dbReference>
<dbReference type="Proteomes" id="UP000276133">
    <property type="component" value="Unassembled WGS sequence"/>
</dbReference>
<accession>A0A3M7SA63</accession>
<sequence length="113" mass="13622">KKKKRKYSQNKIRPTDKNELKNKVCLKSEQHEIFSVPDSVEWAKLPYIKIRNFFKNRYRMLTAEIMRILNDAILLTLQIHKFFKICLTAEQNFILNFGIKSQNLLIFYPEPIF</sequence>
<gene>
    <name evidence="1" type="ORF">BpHYR1_005364</name>
</gene>
<reference evidence="1 2" key="1">
    <citation type="journal article" date="2018" name="Sci. Rep.">
        <title>Genomic signatures of local adaptation to the degree of environmental predictability in rotifers.</title>
        <authorList>
            <person name="Franch-Gras L."/>
            <person name="Hahn C."/>
            <person name="Garcia-Roger E.M."/>
            <person name="Carmona M.J."/>
            <person name="Serra M."/>
            <person name="Gomez A."/>
        </authorList>
    </citation>
    <scope>NUCLEOTIDE SEQUENCE [LARGE SCALE GENOMIC DNA]</scope>
    <source>
        <strain evidence="1">HYR1</strain>
    </source>
</reference>
<proteinExistence type="predicted"/>
<feature type="non-terminal residue" evidence="1">
    <location>
        <position position="1"/>
    </location>
</feature>
<organism evidence="1 2">
    <name type="scientific">Brachionus plicatilis</name>
    <name type="common">Marine rotifer</name>
    <name type="synonym">Brachionus muelleri</name>
    <dbReference type="NCBI Taxonomy" id="10195"/>
    <lineage>
        <taxon>Eukaryota</taxon>
        <taxon>Metazoa</taxon>
        <taxon>Spiralia</taxon>
        <taxon>Gnathifera</taxon>
        <taxon>Rotifera</taxon>
        <taxon>Eurotatoria</taxon>
        <taxon>Monogononta</taxon>
        <taxon>Pseudotrocha</taxon>
        <taxon>Ploima</taxon>
        <taxon>Brachionidae</taxon>
        <taxon>Brachionus</taxon>
    </lineage>
</organism>
<evidence type="ECO:0000313" key="2">
    <source>
        <dbReference type="Proteomes" id="UP000276133"/>
    </source>
</evidence>
<name>A0A3M7SA63_BRAPC</name>
<protein>
    <submittedName>
        <fullName evidence="1">Uncharacterized protein</fullName>
    </submittedName>
</protein>
<dbReference type="AlphaFoldDB" id="A0A3M7SA63"/>